<dbReference type="GO" id="GO:0016226">
    <property type="term" value="P:iron-sulfur cluster assembly"/>
    <property type="evidence" value="ECO:0007669"/>
    <property type="project" value="InterPro"/>
</dbReference>
<dbReference type="InterPro" id="IPR002871">
    <property type="entry name" value="NIF_FeS_clus_asmbl_NifU_N"/>
</dbReference>
<name>A0A1H4DE13_9BACT</name>
<dbReference type="EMBL" id="FNQN01000010">
    <property type="protein sequence ID" value="SEA70867.1"/>
    <property type="molecule type" value="Genomic_DNA"/>
</dbReference>
<dbReference type="Proteomes" id="UP000199409">
    <property type="component" value="Unassembled WGS sequence"/>
</dbReference>
<sequence>MEHFKNPRNIGVIENPTAIIQVGDPDCGDTLLLSLKIKKDRVVDIKYKVYGCAAAIATSSIASEMAMGKTLNEVLKIDEKAITKALGGLPGEKNHCSNLAAGALRGAINEYRKSALKRA</sequence>
<dbReference type="STRING" id="37625.SAMN05660420_02903"/>
<protein>
    <submittedName>
        <fullName evidence="2">Nitrogen fixation protein NifU</fullName>
    </submittedName>
</protein>
<dbReference type="Gene3D" id="3.90.1010.10">
    <property type="match status" value="1"/>
</dbReference>
<gene>
    <name evidence="2" type="ORF">SAMN05660420_02903</name>
</gene>
<organism evidence="2 3">
    <name type="scientific">Desulfuromusa kysingii</name>
    <dbReference type="NCBI Taxonomy" id="37625"/>
    <lineage>
        <taxon>Bacteria</taxon>
        <taxon>Pseudomonadati</taxon>
        <taxon>Thermodesulfobacteriota</taxon>
        <taxon>Desulfuromonadia</taxon>
        <taxon>Desulfuromonadales</taxon>
        <taxon>Geopsychrobacteraceae</taxon>
        <taxon>Desulfuromusa</taxon>
    </lineage>
</organism>
<evidence type="ECO:0000313" key="3">
    <source>
        <dbReference type="Proteomes" id="UP000199409"/>
    </source>
</evidence>
<accession>A0A1H4DE13</accession>
<proteinExistence type="predicted"/>
<dbReference type="CDD" id="cd06664">
    <property type="entry name" value="IscU_like"/>
    <property type="match status" value="1"/>
</dbReference>
<dbReference type="Pfam" id="PF01592">
    <property type="entry name" value="NifU_N"/>
    <property type="match status" value="1"/>
</dbReference>
<dbReference type="GO" id="GO:0051536">
    <property type="term" value="F:iron-sulfur cluster binding"/>
    <property type="evidence" value="ECO:0007669"/>
    <property type="project" value="InterPro"/>
</dbReference>
<reference evidence="2 3" key="1">
    <citation type="submission" date="2016-10" db="EMBL/GenBank/DDBJ databases">
        <authorList>
            <person name="de Groot N.N."/>
        </authorList>
    </citation>
    <scope>NUCLEOTIDE SEQUENCE [LARGE SCALE GENOMIC DNA]</scope>
    <source>
        <strain evidence="2 3">DSM 7343</strain>
    </source>
</reference>
<dbReference type="AlphaFoldDB" id="A0A1H4DE13"/>
<evidence type="ECO:0000259" key="1">
    <source>
        <dbReference type="Pfam" id="PF01592"/>
    </source>
</evidence>
<feature type="domain" description="NIF system FeS cluster assembly NifU N-terminal" evidence="1">
    <location>
        <begin position="1"/>
        <end position="114"/>
    </location>
</feature>
<dbReference type="SUPFAM" id="SSF82649">
    <property type="entry name" value="SufE/NifU"/>
    <property type="match status" value="1"/>
</dbReference>
<dbReference type="GO" id="GO:0005506">
    <property type="term" value="F:iron ion binding"/>
    <property type="evidence" value="ECO:0007669"/>
    <property type="project" value="InterPro"/>
</dbReference>
<keyword evidence="3" id="KW-1185">Reference proteome</keyword>
<evidence type="ECO:0000313" key="2">
    <source>
        <dbReference type="EMBL" id="SEA70867.1"/>
    </source>
</evidence>
<dbReference type="PANTHER" id="PTHR10093">
    <property type="entry name" value="IRON-SULFUR CLUSTER ASSEMBLY ENZYME NIFU HOMOLOG"/>
    <property type="match status" value="1"/>
</dbReference>